<dbReference type="InterPro" id="IPR002763">
    <property type="entry name" value="DUF72"/>
</dbReference>
<dbReference type="RefSeq" id="WP_345233203.1">
    <property type="nucleotide sequence ID" value="NZ_BAABIQ010000041.1"/>
</dbReference>
<comment type="caution">
    <text evidence="1">The sequence shown here is derived from an EMBL/GenBank/DDBJ whole genome shotgun (WGS) entry which is preliminary data.</text>
</comment>
<organism evidence="1 2">
    <name type="scientific">Olivibacter ginsenosidimutans</name>
    <dbReference type="NCBI Taxonomy" id="1176537"/>
    <lineage>
        <taxon>Bacteria</taxon>
        <taxon>Pseudomonadati</taxon>
        <taxon>Bacteroidota</taxon>
        <taxon>Sphingobacteriia</taxon>
        <taxon>Sphingobacteriales</taxon>
        <taxon>Sphingobacteriaceae</taxon>
        <taxon>Olivibacter</taxon>
    </lineage>
</organism>
<dbReference type="Pfam" id="PF01904">
    <property type="entry name" value="DUF72"/>
    <property type="match status" value="1"/>
</dbReference>
<dbReference type="Proteomes" id="UP001501411">
    <property type="component" value="Unassembled WGS sequence"/>
</dbReference>
<gene>
    <name evidence="1" type="ORF">GCM10023231_32470</name>
</gene>
<evidence type="ECO:0000313" key="2">
    <source>
        <dbReference type="Proteomes" id="UP001501411"/>
    </source>
</evidence>
<reference evidence="2" key="1">
    <citation type="journal article" date="2019" name="Int. J. Syst. Evol. Microbiol.">
        <title>The Global Catalogue of Microorganisms (GCM) 10K type strain sequencing project: providing services to taxonomists for standard genome sequencing and annotation.</title>
        <authorList>
            <consortium name="The Broad Institute Genomics Platform"/>
            <consortium name="The Broad Institute Genome Sequencing Center for Infectious Disease"/>
            <person name="Wu L."/>
            <person name="Ma J."/>
        </authorList>
    </citation>
    <scope>NUCLEOTIDE SEQUENCE [LARGE SCALE GENOMIC DNA]</scope>
    <source>
        <strain evidence="2">JCM 18200</strain>
    </source>
</reference>
<evidence type="ECO:0000313" key="1">
    <source>
        <dbReference type="EMBL" id="GAA4801218.1"/>
    </source>
</evidence>
<name>A0ABP9C0D3_9SPHI</name>
<keyword evidence="2" id="KW-1185">Reference proteome</keyword>
<accession>A0ABP9C0D3</accession>
<dbReference type="InterPro" id="IPR036520">
    <property type="entry name" value="UPF0759_sf"/>
</dbReference>
<dbReference type="PANTHER" id="PTHR30348">
    <property type="entry name" value="UNCHARACTERIZED PROTEIN YECE"/>
    <property type="match status" value="1"/>
</dbReference>
<dbReference type="PANTHER" id="PTHR30348:SF9">
    <property type="entry name" value="UPF0759 PROTEIN YECE"/>
    <property type="match status" value="1"/>
</dbReference>
<dbReference type="Gene3D" id="3.20.20.410">
    <property type="entry name" value="Protein of unknown function UPF0759"/>
    <property type="match status" value="1"/>
</dbReference>
<proteinExistence type="predicted"/>
<protein>
    <submittedName>
        <fullName evidence="1">DUF72 domain-containing protein</fullName>
    </submittedName>
</protein>
<dbReference type="SUPFAM" id="SSF117396">
    <property type="entry name" value="TM1631-like"/>
    <property type="match status" value="1"/>
</dbReference>
<dbReference type="EMBL" id="BAABIQ010000041">
    <property type="protein sequence ID" value="GAA4801218.1"/>
    <property type="molecule type" value="Genomic_DNA"/>
</dbReference>
<sequence>MKFGQVENPALVDFKLPKTPYATIELLKKSKKRKAFEVYVGCAKWNKQDLKGFYPRGTKDELTYYATQFNAIELNATFYNSPSKDQVSSWREKTPADFKFFPKLPNQISHFRRLLNAKEPTIAFCDAISLFEEKLGMAFLQLHDNFKPDQFDRLVSYLADFSKEIPLAVEVRNKEWFSDEQILAQYTALLEKERFANVIVDTAGRRDMLHMRLTTPQAFIRYVGANHPSDYQRLDDWLEKIIEWRDAGLHSLYFFVHQNVEQESPLLSAYFIEKLNQAFDLNLKIPRGNGSEGQRELKL</sequence>